<dbReference type="InterPro" id="IPR001343">
    <property type="entry name" value="Hemolysn_Ca-bd"/>
</dbReference>
<accession>A0ABV0J8B9</accession>
<evidence type="ECO:0000313" key="4">
    <source>
        <dbReference type="Proteomes" id="UP001464891"/>
    </source>
</evidence>
<dbReference type="EMBL" id="JAMPKM010000004">
    <property type="protein sequence ID" value="MEP0817251.1"/>
    <property type="molecule type" value="Genomic_DNA"/>
</dbReference>
<sequence>MTLSIFDLFDESFYLAHNPDVATAVARRELTSGFDHFKRFGDREGRDPSAWFSNSNYLTQYPDVAGAIAKGSVGSGLAHFLSHGQFEGRSPIALFNTQHYLSKYADIAQAVKAGMFASGFEHFFRYGHSEGRSPSSQFDNNYYLLRYPDVAQAVAAGMFRDGFEHFLAFGQEEKRMGAPPSFQIQFDYRFDTNGFFANPERRATLEAAADHWEAVIQDEFANLPSGVKFRVQNPQTGQLETVVLDTESDDLLIFVGAQTLPFGSAEGALAAGGPDGLDVAGSIFSNRYTGSNFEPWVGSISFSSAPTFSNGAPAPWFFDQTPNTANDIPWNQTDFLSTALHEIGHVLGIGTAPVFKATGQGAAFSGPNARDVNGGLPIPLDPDLGHIQDGFLSGGQPVLMGATNPGVRQTITRLDAAMLADIGYQVAGFQTQGFTPAIATPGADLVFGTVLADTLDGLEGNDRIQGDAGSDFLSGGSGDDILFGQADHDTLVGQTGNDQLVGGAGDDFLLGDLGNDTLFGGAGRDIFRFGAANGADVIGDFVAAADTLQIAVGLEFTTGSDVLRAISSSGNTATGELFSIIALSPGNTVTVFHDAPLTAQNVVIA</sequence>
<dbReference type="SUPFAM" id="SSF55486">
    <property type="entry name" value="Metalloproteases ('zincins'), catalytic domain"/>
    <property type="match status" value="1"/>
</dbReference>
<dbReference type="SUPFAM" id="SSF51120">
    <property type="entry name" value="beta-Roll"/>
    <property type="match status" value="1"/>
</dbReference>
<dbReference type="PANTHER" id="PTHR38340">
    <property type="entry name" value="S-LAYER PROTEIN"/>
    <property type="match status" value="1"/>
</dbReference>
<dbReference type="PANTHER" id="PTHR38340:SF1">
    <property type="entry name" value="S-LAYER PROTEIN"/>
    <property type="match status" value="1"/>
</dbReference>
<comment type="subcellular location">
    <subcellularLocation>
        <location evidence="1">Secreted</location>
    </subcellularLocation>
</comment>
<dbReference type="InterPro" id="IPR050557">
    <property type="entry name" value="RTX_toxin/Mannuronan_C5-epim"/>
</dbReference>
<protein>
    <submittedName>
        <fullName evidence="3">Uncharacterized protein</fullName>
    </submittedName>
</protein>
<proteinExistence type="predicted"/>
<organism evidence="3 4">
    <name type="scientific">Trichocoleus desertorum GB2-A4</name>
    <dbReference type="NCBI Taxonomy" id="2933944"/>
    <lineage>
        <taxon>Bacteria</taxon>
        <taxon>Bacillati</taxon>
        <taxon>Cyanobacteriota</taxon>
        <taxon>Cyanophyceae</taxon>
        <taxon>Leptolyngbyales</taxon>
        <taxon>Trichocoleusaceae</taxon>
        <taxon>Trichocoleus</taxon>
    </lineage>
</organism>
<dbReference type="Gene3D" id="2.150.10.10">
    <property type="entry name" value="Serralysin-like metalloprotease, C-terminal"/>
    <property type="match status" value="2"/>
</dbReference>
<dbReference type="PRINTS" id="PR00313">
    <property type="entry name" value="CABNDNGRPT"/>
</dbReference>
<dbReference type="InterPro" id="IPR024079">
    <property type="entry name" value="MetalloPept_cat_dom_sf"/>
</dbReference>
<keyword evidence="2" id="KW-0964">Secreted</keyword>
<dbReference type="PROSITE" id="PS00330">
    <property type="entry name" value="HEMOLYSIN_CALCIUM"/>
    <property type="match status" value="1"/>
</dbReference>
<dbReference type="InterPro" id="IPR018511">
    <property type="entry name" value="Hemolysin-typ_Ca-bd_CS"/>
</dbReference>
<dbReference type="RefSeq" id="WP_190438080.1">
    <property type="nucleotide sequence ID" value="NZ_JAMPKM010000004.1"/>
</dbReference>
<dbReference type="Proteomes" id="UP001464891">
    <property type="component" value="Unassembled WGS sequence"/>
</dbReference>
<comment type="caution">
    <text evidence="3">The sequence shown here is derived from an EMBL/GenBank/DDBJ whole genome shotgun (WGS) entry which is preliminary data.</text>
</comment>
<reference evidence="3 4" key="1">
    <citation type="submission" date="2022-04" db="EMBL/GenBank/DDBJ databases">
        <title>Positive selection, recombination, and allopatry shape intraspecific diversity of widespread and dominant cyanobacteria.</title>
        <authorList>
            <person name="Wei J."/>
            <person name="Shu W."/>
            <person name="Hu C."/>
        </authorList>
    </citation>
    <scope>NUCLEOTIDE SEQUENCE [LARGE SCALE GENOMIC DNA]</scope>
    <source>
        <strain evidence="3 4">GB2-A4</strain>
    </source>
</reference>
<dbReference type="Gene3D" id="3.40.390.10">
    <property type="entry name" value="Collagenase (Catalytic Domain)"/>
    <property type="match status" value="1"/>
</dbReference>
<evidence type="ECO:0000256" key="2">
    <source>
        <dbReference type="ARBA" id="ARBA00022525"/>
    </source>
</evidence>
<dbReference type="InterPro" id="IPR011049">
    <property type="entry name" value="Serralysin-like_metalloprot_C"/>
</dbReference>
<dbReference type="Pfam" id="PF00353">
    <property type="entry name" value="HemolysinCabind"/>
    <property type="match status" value="2"/>
</dbReference>
<gene>
    <name evidence="3" type="ORF">NC998_09095</name>
</gene>
<evidence type="ECO:0000313" key="3">
    <source>
        <dbReference type="EMBL" id="MEP0817251.1"/>
    </source>
</evidence>
<name>A0ABV0J8B9_9CYAN</name>
<evidence type="ECO:0000256" key="1">
    <source>
        <dbReference type="ARBA" id="ARBA00004613"/>
    </source>
</evidence>
<keyword evidence="4" id="KW-1185">Reference proteome</keyword>